<keyword evidence="4 9" id="KW-0479">Metal-binding</keyword>
<accession>A0A0D3J1L3</accession>
<dbReference type="KEGG" id="ehx:EMIHUDRAFT_65950"/>
<keyword evidence="7" id="KW-0793">Thylakoid</keyword>
<dbReference type="Gene3D" id="2.60.40.420">
    <property type="entry name" value="Cupredoxins - blue copper proteins"/>
    <property type="match status" value="1"/>
</dbReference>
<dbReference type="PRINTS" id="PR00156">
    <property type="entry name" value="COPPERBLUE"/>
</dbReference>
<dbReference type="AlphaFoldDB" id="A0A0D3J1L3"/>
<dbReference type="Pfam" id="PF00127">
    <property type="entry name" value="Copper-bind"/>
    <property type="match status" value="1"/>
</dbReference>
<evidence type="ECO:0000259" key="10">
    <source>
        <dbReference type="Pfam" id="PF00127"/>
    </source>
</evidence>
<dbReference type="eggNOG" id="ENOG502RXIY">
    <property type="taxonomic scope" value="Eukaryota"/>
</dbReference>
<keyword evidence="6 9" id="KW-0186">Copper</keyword>
<reference evidence="12" key="1">
    <citation type="journal article" date="2013" name="Nature">
        <title>Pan genome of the phytoplankton Emiliania underpins its global distribution.</title>
        <authorList>
            <person name="Read B.A."/>
            <person name="Kegel J."/>
            <person name="Klute M.J."/>
            <person name="Kuo A."/>
            <person name="Lefebvre S.C."/>
            <person name="Maumus F."/>
            <person name="Mayer C."/>
            <person name="Miller J."/>
            <person name="Monier A."/>
            <person name="Salamov A."/>
            <person name="Young J."/>
            <person name="Aguilar M."/>
            <person name="Claverie J.M."/>
            <person name="Frickenhaus S."/>
            <person name="Gonzalez K."/>
            <person name="Herman E.K."/>
            <person name="Lin Y.C."/>
            <person name="Napier J."/>
            <person name="Ogata H."/>
            <person name="Sarno A.F."/>
            <person name="Shmutz J."/>
            <person name="Schroeder D."/>
            <person name="de Vargas C."/>
            <person name="Verret F."/>
            <person name="von Dassow P."/>
            <person name="Valentin K."/>
            <person name="Van de Peer Y."/>
            <person name="Wheeler G."/>
            <person name="Dacks J.B."/>
            <person name="Delwiche C.F."/>
            <person name="Dyhrman S.T."/>
            <person name="Glockner G."/>
            <person name="John U."/>
            <person name="Richards T."/>
            <person name="Worden A.Z."/>
            <person name="Zhang X."/>
            <person name="Grigoriev I.V."/>
            <person name="Allen A.E."/>
            <person name="Bidle K."/>
            <person name="Borodovsky M."/>
            <person name="Bowler C."/>
            <person name="Brownlee C."/>
            <person name="Cock J.M."/>
            <person name="Elias M."/>
            <person name="Gladyshev V.N."/>
            <person name="Groth M."/>
            <person name="Guda C."/>
            <person name="Hadaegh A."/>
            <person name="Iglesias-Rodriguez M.D."/>
            <person name="Jenkins J."/>
            <person name="Jones B.M."/>
            <person name="Lawson T."/>
            <person name="Leese F."/>
            <person name="Lindquist E."/>
            <person name="Lobanov A."/>
            <person name="Lomsadze A."/>
            <person name="Malik S.B."/>
            <person name="Marsh M.E."/>
            <person name="Mackinder L."/>
            <person name="Mock T."/>
            <person name="Mueller-Roeber B."/>
            <person name="Pagarete A."/>
            <person name="Parker M."/>
            <person name="Probert I."/>
            <person name="Quesneville H."/>
            <person name="Raines C."/>
            <person name="Rensing S.A."/>
            <person name="Riano-Pachon D.M."/>
            <person name="Richier S."/>
            <person name="Rokitta S."/>
            <person name="Shiraiwa Y."/>
            <person name="Soanes D.M."/>
            <person name="van der Giezen M."/>
            <person name="Wahlund T.M."/>
            <person name="Williams B."/>
            <person name="Wilson W."/>
            <person name="Wolfe G."/>
            <person name="Wurch L.L."/>
        </authorList>
    </citation>
    <scope>NUCLEOTIDE SEQUENCE</scope>
</reference>
<dbReference type="STRING" id="2903.R1C4A6"/>
<evidence type="ECO:0000256" key="4">
    <source>
        <dbReference type="ARBA" id="ARBA00022723"/>
    </source>
</evidence>
<dbReference type="InterPro" id="IPR028871">
    <property type="entry name" value="BlueCu_1_BS"/>
</dbReference>
<organism evidence="11 12">
    <name type="scientific">Emiliania huxleyi (strain CCMP1516)</name>
    <dbReference type="NCBI Taxonomy" id="280463"/>
    <lineage>
        <taxon>Eukaryota</taxon>
        <taxon>Haptista</taxon>
        <taxon>Haptophyta</taxon>
        <taxon>Prymnesiophyceae</taxon>
        <taxon>Isochrysidales</taxon>
        <taxon>Noelaerhabdaceae</taxon>
        <taxon>Emiliania</taxon>
    </lineage>
</organism>
<feature type="binding site" evidence="9">
    <location>
        <position position="95"/>
    </location>
    <ligand>
        <name>Cu cation</name>
        <dbReference type="ChEBI" id="CHEBI:23378"/>
    </ligand>
</feature>
<dbReference type="GeneID" id="17263548"/>
<evidence type="ECO:0000256" key="3">
    <source>
        <dbReference type="ARBA" id="ARBA00022448"/>
    </source>
</evidence>
<feature type="binding site" evidence="9">
    <location>
        <position position="103"/>
    </location>
    <ligand>
        <name>Cu cation</name>
        <dbReference type="ChEBI" id="CHEBI:23378"/>
    </ligand>
</feature>
<evidence type="ECO:0000313" key="12">
    <source>
        <dbReference type="Proteomes" id="UP000013827"/>
    </source>
</evidence>
<evidence type="ECO:0000256" key="8">
    <source>
        <dbReference type="ARBA" id="ARBA00023136"/>
    </source>
</evidence>
<dbReference type="GO" id="GO:0009055">
    <property type="term" value="F:electron transfer activity"/>
    <property type="evidence" value="ECO:0007669"/>
    <property type="project" value="InterPro"/>
</dbReference>
<keyword evidence="12" id="KW-1185">Reference proteome</keyword>
<dbReference type="HOGENOM" id="CLU_084115_0_1_1"/>
<dbReference type="PROSITE" id="PS00196">
    <property type="entry name" value="COPPER_BLUE"/>
    <property type="match status" value="1"/>
</dbReference>
<sequence length="110" mass="11830">MAAAPGEKAETKTVKMGADSGQLVFVPYEITINKGDTVTWVNNKGGPHNVKFDEEAIPNGVDVESISMDDGEELGDEGATFSKKFDTAGTYRYYCEPHRGAGMNGLLIVK</sequence>
<dbReference type="PaxDb" id="2903-EOD17398"/>
<name>A0A0D3J1L3_EMIH1</name>
<evidence type="ECO:0000256" key="9">
    <source>
        <dbReference type="PIRSR" id="PIRSR602387-1"/>
    </source>
</evidence>
<dbReference type="InterPro" id="IPR000923">
    <property type="entry name" value="BlueCu_1"/>
</dbReference>
<dbReference type="InterPro" id="IPR008972">
    <property type="entry name" value="Cupredoxin"/>
</dbReference>
<comment type="similarity">
    <text evidence="2">Belongs to the plastocyanin family.</text>
</comment>
<comment type="cofactor">
    <cofactor evidence="9">
        <name>Cu(2+)</name>
        <dbReference type="ChEBI" id="CHEBI:29036"/>
    </cofactor>
    <text evidence="9">The crystal structure with reduced Cu(1+) has also been determined.</text>
</comment>
<dbReference type="InterPro" id="IPR002387">
    <property type="entry name" value="Plastocyanin"/>
</dbReference>
<reference evidence="11" key="2">
    <citation type="submission" date="2024-10" db="UniProtKB">
        <authorList>
            <consortium name="EnsemblProtists"/>
        </authorList>
    </citation>
    <scope>IDENTIFICATION</scope>
</reference>
<dbReference type="SUPFAM" id="SSF49503">
    <property type="entry name" value="Cupredoxins"/>
    <property type="match status" value="1"/>
</dbReference>
<dbReference type="PANTHER" id="PTHR34192:SF10">
    <property type="entry name" value="PLASTOCYANIN MAJOR ISOFORM, CHLOROPLASTIC-RELATED"/>
    <property type="match status" value="1"/>
</dbReference>
<dbReference type="NCBIfam" id="TIGR02656">
    <property type="entry name" value="cyanin_plasto"/>
    <property type="match status" value="1"/>
</dbReference>
<dbReference type="EnsemblProtists" id="EOD17398">
    <property type="protein sequence ID" value="EOD17398"/>
    <property type="gene ID" value="EMIHUDRAFT_65950"/>
</dbReference>
<dbReference type="PANTHER" id="PTHR34192">
    <property type="entry name" value="PLASTOCYANIN MAJOR ISOFORM, CHLOROPLASTIC-RELATED"/>
    <property type="match status" value="1"/>
</dbReference>
<evidence type="ECO:0000256" key="6">
    <source>
        <dbReference type="ARBA" id="ARBA00023008"/>
    </source>
</evidence>
<dbReference type="Proteomes" id="UP000013827">
    <property type="component" value="Unassembled WGS sequence"/>
</dbReference>
<dbReference type="InterPro" id="IPR001235">
    <property type="entry name" value="Copper_blue_Plastocyanin"/>
</dbReference>
<evidence type="ECO:0000313" key="11">
    <source>
        <dbReference type="EnsemblProtists" id="EOD17398"/>
    </source>
</evidence>
<dbReference type="GO" id="GO:0009535">
    <property type="term" value="C:chloroplast thylakoid membrane"/>
    <property type="evidence" value="ECO:0007669"/>
    <property type="project" value="UniProtKB-SubCell"/>
</dbReference>
<keyword evidence="8" id="KW-0472">Membrane</keyword>
<dbReference type="PRINTS" id="PR00157">
    <property type="entry name" value="PLASTOCYANIN"/>
</dbReference>
<feature type="binding site" evidence="9">
    <location>
        <position position="48"/>
    </location>
    <ligand>
        <name>Cu cation</name>
        <dbReference type="ChEBI" id="CHEBI:23378"/>
    </ligand>
</feature>
<evidence type="ECO:0000256" key="5">
    <source>
        <dbReference type="ARBA" id="ARBA00022982"/>
    </source>
</evidence>
<evidence type="ECO:0000256" key="7">
    <source>
        <dbReference type="ARBA" id="ARBA00023078"/>
    </source>
</evidence>
<keyword evidence="5" id="KW-0249">Electron transport</keyword>
<proteinExistence type="inferred from homology"/>
<dbReference type="RefSeq" id="XP_005769827.1">
    <property type="nucleotide sequence ID" value="XM_005769770.1"/>
</dbReference>
<feature type="domain" description="Blue (type 1) copper" evidence="10">
    <location>
        <begin position="13"/>
        <end position="110"/>
    </location>
</feature>
<dbReference type="GO" id="GO:0005507">
    <property type="term" value="F:copper ion binding"/>
    <property type="evidence" value="ECO:0007669"/>
    <property type="project" value="InterPro"/>
</dbReference>
<evidence type="ECO:0000256" key="1">
    <source>
        <dbReference type="ARBA" id="ARBA00004622"/>
    </source>
</evidence>
<keyword evidence="3" id="KW-0813">Transport</keyword>
<evidence type="ECO:0000256" key="2">
    <source>
        <dbReference type="ARBA" id="ARBA00005338"/>
    </source>
</evidence>
<protein>
    <recommendedName>
        <fullName evidence="10">Blue (type 1) copper domain-containing protein</fullName>
    </recommendedName>
</protein>
<dbReference type="OMA" id="YDYYCEP"/>
<dbReference type="CDD" id="cd04219">
    <property type="entry name" value="Plastocyanin"/>
    <property type="match status" value="1"/>
</dbReference>
<feature type="binding site" evidence="9">
    <location>
        <position position="98"/>
    </location>
    <ligand>
        <name>Cu cation</name>
        <dbReference type="ChEBI" id="CHEBI:23378"/>
    </ligand>
</feature>
<comment type="subcellular location">
    <subcellularLocation>
        <location evidence="1">Plastid</location>
        <location evidence="1">Chloroplast thylakoid membrane</location>
        <topology evidence="1">Peripheral membrane protein</topology>
        <orientation evidence="1">Lumenal side</orientation>
    </subcellularLocation>
</comment>